<dbReference type="Pfam" id="PF00326">
    <property type="entry name" value="Peptidase_S9"/>
    <property type="match status" value="1"/>
</dbReference>
<keyword evidence="3" id="KW-0732">Signal</keyword>
<comment type="caution">
    <text evidence="5">The sequence shown here is derived from an EMBL/GenBank/DDBJ whole genome shotgun (WGS) entry which is preliminary data.</text>
</comment>
<keyword evidence="2" id="KW-0645">Protease</keyword>
<evidence type="ECO:0000256" key="2">
    <source>
        <dbReference type="ARBA" id="ARBA00022825"/>
    </source>
</evidence>
<evidence type="ECO:0000256" key="3">
    <source>
        <dbReference type="SAM" id="SignalP"/>
    </source>
</evidence>
<dbReference type="Gene3D" id="2.120.10.30">
    <property type="entry name" value="TolB, C-terminal domain"/>
    <property type="match status" value="2"/>
</dbReference>
<keyword evidence="1" id="KW-0378">Hydrolase</keyword>
<dbReference type="GO" id="GO:0004252">
    <property type="term" value="F:serine-type endopeptidase activity"/>
    <property type="evidence" value="ECO:0007669"/>
    <property type="project" value="TreeGrafter"/>
</dbReference>
<sequence>MVIPGPHCSAECALASVAAQPLENDRTPMKIALLAAGLLASTAALAASPVEPADLYRISMTDNVEVSPDGAHVLFTRMQFDIQTDRRVTEWWLARVEKTGLDKRLLIPGQVGAGGVTWAPDGKRIAYVAPYLGKPQIWVMDVAEGIGRPITSGALAARSLAWSPDGARIAFTARVEAPTPRIEGMPEKPAGATWAPDPRLISDWQYRTNDGGYIKAGADHLFVVAATGGTPTQLTRGDADQIEGGAHWSPDGQSLVYSADSRPAAERRGYDGVDLYRISATGGTPERLTSIDGGERGGKLSPDGQVLAWIGQPKTTKFYSQPGLWVKKLAGGEPVLVTASLDRPVGDFEWAKDGKSLTVAYGDVGLVKVASIPVSGGPAKVIVPAIGGTRLYLPSSGGDWSEGGGVHAFTTVEADRPAALGVMKAGKLIGKIDFNDKWRADKTIGAMERLTWKAPDGLTIEGWIQYPPNFDPAKKYPVALEIHGGPNGDYGPYFSITHQLYAAAGYVVLWSNPRGSTGYGEKFANGITPEYGGEYPGPDLGDLLAGVDEVLKRPWADARNQFIGGGSGGGVLTTFAIGKTDRFNAAAALRPVTDWSIQALTSDISAVTLSNWVVGNPWDNRDLYWRRSTFSLIGNVKTPTLLITGEADYRTPIAQTEAYYQALKVRGIPAMMVRLPEANHGMGRPSQWLQSNLAVIDWYNRFLVK</sequence>
<protein>
    <recommendedName>
        <fullName evidence="4">Peptidase S9 prolyl oligopeptidase catalytic domain-containing protein</fullName>
    </recommendedName>
</protein>
<dbReference type="PANTHER" id="PTHR42776:SF27">
    <property type="entry name" value="DIPEPTIDYL PEPTIDASE FAMILY MEMBER 6"/>
    <property type="match status" value="1"/>
</dbReference>
<accession>A0A255YXH5</accession>
<dbReference type="SUPFAM" id="SSF82171">
    <property type="entry name" value="DPP6 N-terminal domain-like"/>
    <property type="match status" value="1"/>
</dbReference>
<dbReference type="GO" id="GO:0006508">
    <property type="term" value="P:proteolysis"/>
    <property type="evidence" value="ECO:0007669"/>
    <property type="project" value="InterPro"/>
</dbReference>
<dbReference type="Pfam" id="PF07676">
    <property type="entry name" value="PD40"/>
    <property type="match status" value="3"/>
</dbReference>
<reference evidence="5 6" key="1">
    <citation type="submission" date="2017-07" db="EMBL/GenBank/DDBJ databases">
        <title>Sandarakinorhabdus cyanobacteriorum sp. nov., a novel bacterium isolated from cyanobacterial aggregates in a eutrophic lake.</title>
        <authorList>
            <person name="Cai H."/>
        </authorList>
    </citation>
    <scope>NUCLEOTIDE SEQUENCE [LARGE SCALE GENOMIC DNA]</scope>
    <source>
        <strain evidence="5 6">TH057</strain>
    </source>
</reference>
<dbReference type="PANTHER" id="PTHR42776">
    <property type="entry name" value="SERINE PEPTIDASE S9 FAMILY MEMBER"/>
    <property type="match status" value="1"/>
</dbReference>
<dbReference type="AlphaFoldDB" id="A0A255YXH5"/>
<evidence type="ECO:0000259" key="4">
    <source>
        <dbReference type="Pfam" id="PF00326"/>
    </source>
</evidence>
<dbReference type="Proteomes" id="UP000216991">
    <property type="component" value="Unassembled WGS sequence"/>
</dbReference>
<proteinExistence type="predicted"/>
<keyword evidence="6" id="KW-1185">Reference proteome</keyword>
<gene>
    <name evidence="5" type="ORF">CHU93_02870</name>
</gene>
<dbReference type="SUPFAM" id="SSF53474">
    <property type="entry name" value="alpha/beta-Hydrolases"/>
    <property type="match status" value="1"/>
</dbReference>
<dbReference type="Gene3D" id="3.40.50.1820">
    <property type="entry name" value="alpha/beta hydrolase"/>
    <property type="match status" value="1"/>
</dbReference>
<dbReference type="InterPro" id="IPR011042">
    <property type="entry name" value="6-blade_b-propeller_TolB-like"/>
</dbReference>
<organism evidence="5 6">
    <name type="scientific">Sandarakinorhabdus cyanobacteriorum</name>
    <dbReference type="NCBI Taxonomy" id="1981098"/>
    <lineage>
        <taxon>Bacteria</taxon>
        <taxon>Pseudomonadati</taxon>
        <taxon>Pseudomonadota</taxon>
        <taxon>Alphaproteobacteria</taxon>
        <taxon>Sphingomonadales</taxon>
        <taxon>Sphingosinicellaceae</taxon>
        <taxon>Sandarakinorhabdus</taxon>
    </lineage>
</organism>
<feature type="signal peptide" evidence="3">
    <location>
        <begin position="1"/>
        <end position="46"/>
    </location>
</feature>
<evidence type="ECO:0000313" key="5">
    <source>
        <dbReference type="EMBL" id="OYQ33879.1"/>
    </source>
</evidence>
<feature type="domain" description="Peptidase S9 prolyl oligopeptidase catalytic" evidence="4">
    <location>
        <begin position="493"/>
        <end position="702"/>
    </location>
</feature>
<dbReference type="InterPro" id="IPR029058">
    <property type="entry name" value="AB_hydrolase_fold"/>
</dbReference>
<dbReference type="OrthoDB" id="9812921at2"/>
<name>A0A255YXH5_9SPHN</name>
<dbReference type="InterPro" id="IPR001375">
    <property type="entry name" value="Peptidase_S9_cat"/>
</dbReference>
<dbReference type="InterPro" id="IPR011659">
    <property type="entry name" value="WD40"/>
</dbReference>
<evidence type="ECO:0000256" key="1">
    <source>
        <dbReference type="ARBA" id="ARBA00022801"/>
    </source>
</evidence>
<evidence type="ECO:0000313" key="6">
    <source>
        <dbReference type="Proteomes" id="UP000216991"/>
    </source>
</evidence>
<keyword evidence="2" id="KW-0720">Serine protease</keyword>
<feature type="chain" id="PRO_5013214073" description="Peptidase S9 prolyl oligopeptidase catalytic domain-containing protein" evidence="3">
    <location>
        <begin position="47"/>
        <end position="705"/>
    </location>
</feature>
<dbReference type="EMBL" id="NOXT01000074">
    <property type="protein sequence ID" value="OYQ33879.1"/>
    <property type="molecule type" value="Genomic_DNA"/>
</dbReference>